<name>A0A090D1Z3_9BACT</name>
<dbReference type="Proteomes" id="UP000031552">
    <property type="component" value="Unassembled WGS sequence"/>
</dbReference>
<proteinExistence type="predicted"/>
<evidence type="ECO:0000313" key="1">
    <source>
        <dbReference type="EMBL" id="CDR33908.1"/>
    </source>
</evidence>
<sequence length="221" mass="26327">MVPIEIYLQIAQFCSFSELLNVRLVRKNWNCLAVGFYFAQIEEVRKICLLIQSLKERLEHIKEISKLELSFDEGAIARFFRVRVLELPMGSLSQPPYLENFKRKVLTRLFARNLFPHKIRVIVERKFKEELTFLKNNPVFLEKLREKFIKEYPQLTRDYSCIFAFISTQMDEKEALTHIEKTNSELEAQGLKKESLIVRKYVLRRVLSEVLRKKNKPLNNN</sequence>
<keyword evidence="2" id="KW-1185">Reference proteome</keyword>
<dbReference type="RefSeq" id="WP_041017434.1">
    <property type="nucleotide sequence ID" value="NZ_CCEJ010000004.1"/>
</dbReference>
<evidence type="ECO:0008006" key="3">
    <source>
        <dbReference type="Google" id="ProtNLM"/>
    </source>
</evidence>
<accession>A0A090D1Z3</accession>
<dbReference type="EMBL" id="CCEJ010000004">
    <property type="protein sequence ID" value="CDR33908.1"/>
    <property type="molecule type" value="Genomic_DNA"/>
</dbReference>
<reference evidence="1" key="2">
    <citation type="submission" date="2014-09" db="EMBL/GenBank/DDBJ databases">
        <title>Criblamydia sequanensis harbors a mega-plasmid encoding arsenite resistance.</title>
        <authorList>
            <person name="Bertelli C."/>
            <person name="Goesmann A."/>
            <person name="Greub G."/>
        </authorList>
    </citation>
    <scope>NUCLEOTIDE SEQUENCE [LARGE SCALE GENOMIC DNA]</scope>
    <source>
        <strain evidence="1">CRIB-18</strain>
    </source>
</reference>
<dbReference type="AlphaFoldDB" id="A0A090D1Z3"/>
<gene>
    <name evidence="1" type="ORF">CSEC_1082</name>
</gene>
<reference evidence="1" key="1">
    <citation type="submission" date="2013-12" db="EMBL/GenBank/DDBJ databases">
        <authorList>
            <person name="Linke B."/>
        </authorList>
    </citation>
    <scope>NUCLEOTIDE SEQUENCE [LARGE SCALE GENOMIC DNA]</scope>
    <source>
        <strain evidence="1">CRIB-18</strain>
    </source>
</reference>
<organism evidence="1 2">
    <name type="scientific">Candidatus Criblamydia sequanensis CRIB-18</name>
    <dbReference type="NCBI Taxonomy" id="1437425"/>
    <lineage>
        <taxon>Bacteria</taxon>
        <taxon>Pseudomonadati</taxon>
        <taxon>Chlamydiota</taxon>
        <taxon>Chlamydiia</taxon>
        <taxon>Parachlamydiales</taxon>
        <taxon>Candidatus Criblamydiaceae</taxon>
        <taxon>Candidatus Criblamydia</taxon>
    </lineage>
</organism>
<evidence type="ECO:0000313" key="2">
    <source>
        <dbReference type="Proteomes" id="UP000031552"/>
    </source>
</evidence>
<protein>
    <recommendedName>
        <fullName evidence="3">F-box domain-containing protein</fullName>
    </recommendedName>
</protein>
<comment type="caution">
    <text evidence="1">The sequence shown here is derived from an EMBL/GenBank/DDBJ whole genome shotgun (WGS) entry which is preliminary data.</text>
</comment>